<dbReference type="Proteomes" id="UP001642540">
    <property type="component" value="Unassembled WGS sequence"/>
</dbReference>
<dbReference type="InterPro" id="IPR036728">
    <property type="entry name" value="PBP_GOBP_sf"/>
</dbReference>
<dbReference type="EMBL" id="CAXLJM020000075">
    <property type="protein sequence ID" value="CAL8128808.1"/>
    <property type="molecule type" value="Genomic_DNA"/>
</dbReference>
<name>A0ABP1RIH4_9HEXA</name>
<evidence type="ECO:0000313" key="4">
    <source>
        <dbReference type="Proteomes" id="UP001642540"/>
    </source>
</evidence>
<feature type="signal peptide" evidence="2">
    <location>
        <begin position="1"/>
        <end position="26"/>
    </location>
</feature>
<protein>
    <submittedName>
        <fullName evidence="3">Uncharacterized protein</fullName>
    </submittedName>
</protein>
<feature type="region of interest" description="Disordered" evidence="1">
    <location>
        <begin position="32"/>
        <end position="54"/>
    </location>
</feature>
<proteinExistence type="predicted"/>
<keyword evidence="2" id="KW-0732">Signal</keyword>
<sequence length="392" mass="43920">MLPRNIIDVIWTCLVLSFVSNYFVDCQAPGSRAPKVTPRPAASKTPQRGAVPARPNMAMPLSDAQIQGTYILDPSERFCKNIPKRPFYQRISDGTVCCRGKQLPVITIIPETTGECAITTKTDANGILDGESMWCAYTCSLKKLGAIDVQGRVIPTVFFDHLSDGLTQTSKDRIRNVMTTYLDCFKPMKNNASPCHTPLSFQKCFQDALFVLCTFGVPKKEDVAKIKKFAIEYEKMAPACFYNRRKAAPGCCHGKPLPWSIVEIIEAPTNETKINECLSKMGPQCDATCFLNSIDVVNSEMDLDVSMFQKQILQHFPAVKASTWMDYLGPVFLFYDEVLADMGDESSDTAHRVCRFHDRIMELHESKVEQYCSMTNDEVKELIKNNAASPNK</sequence>
<gene>
    <name evidence="3" type="ORF">ODALV1_LOCUS22573</name>
</gene>
<reference evidence="3 4" key="1">
    <citation type="submission" date="2024-08" db="EMBL/GenBank/DDBJ databases">
        <authorList>
            <person name="Cucini C."/>
            <person name="Frati F."/>
        </authorList>
    </citation>
    <scope>NUCLEOTIDE SEQUENCE [LARGE SCALE GENOMIC DNA]</scope>
</reference>
<dbReference type="SUPFAM" id="SSF47565">
    <property type="entry name" value="Insect pheromone/odorant-binding proteins"/>
    <property type="match status" value="1"/>
</dbReference>
<evidence type="ECO:0000256" key="2">
    <source>
        <dbReference type="SAM" id="SignalP"/>
    </source>
</evidence>
<feature type="chain" id="PRO_5045944620" evidence="2">
    <location>
        <begin position="27"/>
        <end position="392"/>
    </location>
</feature>
<accession>A0ABP1RIH4</accession>
<keyword evidence="4" id="KW-1185">Reference proteome</keyword>
<evidence type="ECO:0000256" key="1">
    <source>
        <dbReference type="SAM" id="MobiDB-lite"/>
    </source>
</evidence>
<organism evidence="3 4">
    <name type="scientific">Orchesella dallaii</name>
    <dbReference type="NCBI Taxonomy" id="48710"/>
    <lineage>
        <taxon>Eukaryota</taxon>
        <taxon>Metazoa</taxon>
        <taxon>Ecdysozoa</taxon>
        <taxon>Arthropoda</taxon>
        <taxon>Hexapoda</taxon>
        <taxon>Collembola</taxon>
        <taxon>Entomobryomorpha</taxon>
        <taxon>Entomobryoidea</taxon>
        <taxon>Orchesellidae</taxon>
        <taxon>Orchesellinae</taxon>
        <taxon>Orchesella</taxon>
    </lineage>
</organism>
<evidence type="ECO:0000313" key="3">
    <source>
        <dbReference type="EMBL" id="CAL8128808.1"/>
    </source>
</evidence>
<comment type="caution">
    <text evidence="3">The sequence shown here is derived from an EMBL/GenBank/DDBJ whole genome shotgun (WGS) entry which is preliminary data.</text>
</comment>